<dbReference type="EMBL" id="CP108110">
    <property type="protein sequence ID" value="WUQ82141.1"/>
    <property type="molecule type" value="Genomic_DNA"/>
</dbReference>
<reference evidence="2" key="1">
    <citation type="submission" date="2022-10" db="EMBL/GenBank/DDBJ databases">
        <title>The complete genomes of actinobacterial strains from the NBC collection.</title>
        <authorList>
            <person name="Joergensen T.S."/>
            <person name="Alvarez Arevalo M."/>
            <person name="Sterndorff E.B."/>
            <person name="Faurdal D."/>
            <person name="Vuksanovic O."/>
            <person name="Mourched A.-S."/>
            <person name="Charusanti P."/>
            <person name="Shaw S."/>
            <person name="Blin K."/>
            <person name="Weber T."/>
        </authorList>
    </citation>
    <scope>NUCLEOTIDE SEQUENCE</scope>
    <source>
        <strain evidence="2">NBC_00222</strain>
    </source>
</reference>
<sequence>MPKRTWELVLLGGASGVGKSVAAARIARATGAFVVEFDDVVAAVQELTTAEQHPALHHFDAPAAPERPEDTWSPERVLALQIATAEALEPAALGVVRNRLTVPVPAVIEGDYLAPAICARAVALGRAAGRDVRAVFLHEGDADRIAANYAAREPASGVQTGRAEVGARYSHWLADEARRHALPVVDCRPWSTLADRLDAALEAAPSGVPTDAPTDSSADGPGGRTGVRPQVRPQVPSREAP</sequence>
<accession>A0ABZ1TW20</accession>
<keyword evidence="3" id="KW-1185">Reference proteome</keyword>
<dbReference type="Gene3D" id="3.40.50.300">
    <property type="entry name" value="P-loop containing nucleotide triphosphate hydrolases"/>
    <property type="match status" value="1"/>
</dbReference>
<feature type="region of interest" description="Disordered" evidence="1">
    <location>
        <begin position="202"/>
        <end position="241"/>
    </location>
</feature>
<dbReference type="Pfam" id="PF13671">
    <property type="entry name" value="AAA_33"/>
    <property type="match status" value="1"/>
</dbReference>
<protein>
    <submittedName>
        <fullName evidence="2">AAA family ATPase</fullName>
    </submittedName>
</protein>
<evidence type="ECO:0000256" key="1">
    <source>
        <dbReference type="SAM" id="MobiDB-lite"/>
    </source>
</evidence>
<evidence type="ECO:0000313" key="3">
    <source>
        <dbReference type="Proteomes" id="UP001432222"/>
    </source>
</evidence>
<dbReference type="Proteomes" id="UP001432222">
    <property type="component" value="Chromosome"/>
</dbReference>
<organism evidence="2 3">
    <name type="scientific">Kitasatospora purpeofusca</name>
    <dbReference type="NCBI Taxonomy" id="67352"/>
    <lineage>
        <taxon>Bacteria</taxon>
        <taxon>Bacillati</taxon>
        <taxon>Actinomycetota</taxon>
        <taxon>Actinomycetes</taxon>
        <taxon>Kitasatosporales</taxon>
        <taxon>Streptomycetaceae</taxon>
        <taxon>Kitasatospora</taxon>
    </lineage>
</organism>
<dbReference type="InterPro" id="IPR027417">
    <property type="entry name" value="P-loop_NTPase"/>
</dbReference>
<dbReference type="SUPFAM" id="SSF52540">
    <property type="entry name" value="P-loop containing nucleoside triphosphate hydrolases"/>
    <property type="match status" value="1"/>
</dbReference>
<dbReference type="RefSeq" id="WP_328953207.1">
    <property type="nucleotide sequence ID" value="NZ_CP108110.1"/>
</dbReference>
<gene>
    <name evidence="2" type="ORF">OHA16_03570</name>
</gene>
<proteinExistence type="predicted"/>
<name>A0ABZ1TW20_9ACTN</name>
<dbReference type="CDD" id="cd01983">
    <property type="entry name" value="SIMIBI"/>
    <property type="match status" value="1"/>
</dbReference>
<evidence type="ECO:0000313" key="2">
    <source>
        <dbReference type="EMBL" id="WUQ82141.1"/>
    </source>
</evidence>